<dbReference type="OrthoDB" id="9815009at2"/>
<dbReference type="EMBL" id="FRCP01000009">
    <property type="protein sequence ID" value="SHM38079.1"/>
    <property type="molecule type" value="Genomic_DNA"/>
</dbReference>
<evidence type="ECO:0000259" key="1">
    <source>
        <dbReference type="Pfam" id="PF08279"/>
    </source>
</evidence>
<dbReference type="AlphaFoldDB" id="A0A1M7IBP0"/>
<organism evidence="2 3">
    <name type="scientific">Anaerosporobacter mobilis DSM 15930</name>
    <dbReference type="NCBI Taxonomy" id="1120996"/>
    <lineage>
        <taxon>Bacteria</taxon>
        <taxon>Bacillati</taxon>
        <taxon>Bacillota</taxon>
        <taxon>Clostridia</taxon>
        <taxon>Lachnospirales</taxon>
        <taxon>Lachnospiraceae</taxon>
        <taxon>Anaerosporobacter</taxon>
    </lineage>
</organism>
<keyword evidence="3" id="KW-1185">Reference proteome</keyword>
<dbReference type="InterPro" id="IPR013196">
    <property type="entry name" value="HTH_11"/>
</dbReference>
<accession>A0A1M7IBP0</accession>
<evidence type="ECO:0000313" key="2">
    <source>
        <dbReference type="EMBL" id="SHM38079.1"/>
    </source>
</evidence>
<dbReference type="InterPro" id="IPR036390">
    <property type="entry name" value="WH_DNA-bd_sf"/>
</dbReference>
<reference evidence="2 3" key="1">
    <citation type="submission" date="2016-11" db="EMBL/GenBank/DDBJ databases">
        <authorList>
            <person name="Jaros S."/>
            <person name="Januszkiewicz K."/>
            <person name="Wedrychowicz H."/>
        </authorList>
    </citation>
    <scope>NUCLEOTIDE SEQUENCE [LARGE SCALE GENOMIC DNA]</scope>
    <source>
        <strain evidence="2 3">DSM 15930</strain>
    </source>
</reference>
<protein>
    <submittedName>
        <fullName evidence="2">HTH domain-containing protein</fullName>
    </submittedName>
</protein>
<gene>
    <name evidence="2" type="ORF">SAMN02746066_01772</name>
</gene>
<dbReference type="Pfam" id="PF08279">
    <property type="entry name" value="HTH_11"/>
    <property type="match status" value="1"/>
</dbReference>
<feature type="domain" description="Helix-turn-helix type 11" evidence="1">
    <location>
        <begin position="11"/>
        <end position="50"/>
    </location>
</feature>
<sequence>MKIERFLGITIYLLNHKRVTAQTLSMRFEVTTRTIMRDINTLSLARITIYIAFPDLLRFGETNIDIDSFL</sequence>
<proteinExistence type="predicted"/>
<dbReference type="Proteomes" id="UP000184038">
    <property type="component" value="Unassembled WGS sequence"/>
</dbReference>
<dbReference type="InterPro" id="IPR036388">
    <property type="entry name" value="WH-like_DNA-bd_sf"/>
</dbReference>
<evidence type="ECO:0000313" key="3">
    <source>
        <dbReference type="Proteomes" id="UP000184038"/>
    </source>
</evidence>
<dbReference type="RefSeq" id="WP_073286207.1">
    <property type="nucleotide sequence ID" value="NZ_FRCP01000009.1"/>
</dbReference>
<name>A0A1M7IBP0_9FIRM</name>
<dbReference type="SUPFAM" id="SSF46785">
    <property type="entry name" value="Winged helix' DNA-binding domain"/>
    <property type="match status" value="1"/>
</dbReference>
<dbReference type="STRING" id="1120996.SAMN02746066_01772"/>
<dbReference type="Gene3D" id="1.10.10.10">
    <property type="entry name" value="Winged helix-like DNA-binding domain superfamily/Winged helix DNA-binding domain"/>
    <property type="match status" value="1"/>
</dbReference>